<accession>A0A848EAI6</accession>
<protein>
    <submittedName>
        <fullName evidence="4">NAD(P)/FAD-dependent oxidoreductase</fullName>
    </submittedName>
</protein>
<dbReference type="EMBL" id="JABBKX010000002">
    <property type="protein sequence ID" value="NMJ41501.1"/>
    <property type="molecule type" value="Genomic_DNA"/>
</dbReference>
<sequence length="594" mass="65424">MLQPTAESQIASWLARFAVALDARDIGGLFHEDCHWRDLLCFTWSVVTMSGEEEIAAMLADRGAAAASAGFEVEPGSGVEKDGTVEAWFRVETPALRGRGHLRLIDGRCRTLFTSATAIRGHEEQIGARRERGVEHGAQRGRRTWPERRAAREAALGTTEQPYCLVIGGSQGGMSLAARLNRLGVPTLVIDSLARPGDAWRRRYRSLHLHDAIWACHLPYMPFPDHWPVFIPKDRMGDWLDAYAEMMEISFWGSTTARQAQYDAATATWTVEVERDGKPVTLRPKQLVLATGMSGAPAIPRFPGAETFRGEQCHSSAFDSGAPYAGRRAVVIGSNNSAHDICADLWEHGAQVTMVQRSSTLVARADTLFRFITGKLFSEEAVAAGITTEQADFMAASRPYAMVAELHRALYRDIRVHDAEFYARLEKVGFMLDFGEDDTGLSMKYLRRASGYYIDVGASELVASGEVALRSGVQVARLRPEGVELSDGSVLDADLVVYATGYDPMESWIAQLISPEVAARVGHVWGLGSGTRRDPGPWVGELRNMWKPTRQDGLWLQGGNLQQVRFYSRILALQIQARMLGLATPVYDPKGLGA</sequence>
<keyword evidence="2" id="KW-0274">FAD</keyword>
<dbReference type="RefSeq" id="WP_170053689.1">
    <property type="nucleotide sequence ID" value="NZ_JABBKX010000002.1"/>
</dbReference>
<dbReference type="PANTHER" id="PTHR43539">
    <property type="entry name" value="FLAVIN-BINDING MONOOXYGENASE-LIKE PROTEIN (AFU_ORTHOLOGUE AFUA_4G09220)"/>
    <property type="match status" value="1"/>
</dbReference>
<reference evidence="4 5" key="1">
    <citation type="submission" date="2020-03" db="EMBL/GenBank/DDBJ databases">
        <authorList>
            <person name="Sun Q."/>
        </authorList>
    </citation>
    <scope>NUCLEOTIDE SEQUENCE [LARGE SCALE GENOMIC DNA]</scope>
    <source>
        <strain evidence="4 5">JC162</strain>
    </source>
</reference>
<dbReference type="Proteomes" id="UP000548582">
    <property type="component" value="Unassembled WGS sequence"/>
</dbReference>
<keyword evidence="1" id="KW-0285">Flavoprotein</keyword>
<dbReference type="InterPro" id="IPR032710">
    <property type="entry name" value="NTF2-like_dom_sf"/>
</dbReference>
<dbReference type="GO" id="GO:0050661">
    <property type="term" value="F:NADP binding"/>
    <property type="evidence" value="ECO:0007669"/>
    <property type="project" value="InterPro"/>
</dbReference>
<organism evidence="4 5">
    <name type="scientific">Neoroseomonas marina</name>
    <dbReference type="NCBI Taxonomy" id="1232220"/>
    <lineage>
        <taxon>Bacteria</taxon>
        <taxon>Pseudomonadati</taxon>
        <taxon>Pseudomonadota</taxon>
        <taxon>Alphaproteobacteria</taxon>
        <taxon>Acetobacterales</taxon>
        <taxon>Acetobacteraceae</taxon>
        <taxon>Neoroseomonas</taxon>
    </lineage>
</organism>
<evidence type="ECO:0000313" key="5">
    <source>
        <dbReference type="Proteomes" id="UP000548582"/>
    </source>
</evidence>
<evidence type="ECO:0000256" key="3">
    <source>
        <dbReference type="ARBA" id="ARBA00023002"/>
    </source>
</evidence>
<gene>
    <name evidence="4" type="ORF">GWK16_09635</name>
</gene>
<name>A0A848EAI6_9PROT</name>
<dbReference type="GO" id="GO:0050660">
    <property type="term" value="F:flavin adenine dinucleotide binding"/>
    <property type="evidence" value="ECO:0007669"/>
    <property type="project" value="InterPro"/>
</dbReference>
<evidence type="ECO:0000256" key="1">
    <source>
        <dbReference type="ARBA" id="ARBA00022630"/>
    </source>
</evidence>
<dbReference type="Pfam" id="PF00743">
    <property type="entry name" value="FMO-like"/>
    <property type="match status" value="1"/>
</dbReference>
<dbReference type="SUPFAM" id="SSF51905">
    <property type="entry name" value="FAD/NAD(P)-binding domain"/>
    <property type="match status" value="2"/>
</dbReference>
<dbReference type="PANTHER" id="PTHR43539:SF68">
    <property type="entry name" value="FLAVIN-BINDING MONOOXYGENASE-LIKE PROTEIN (AFU_ORTHOLOGUE AFUA_4G09220)"/>
    <property type="match status" value="1"/>
</dbReference>
<evidence type="ECO:0000256" key="2">
    <source>
        <dbReference type="ARBA" id="ARBA00022827"/>
    </source>
</evidence>
<comment type="caution">
    <text evidence="4">The sequence shown here is derived from an EMBL/GenBank/DDBJ whole genome shotgun (WGS) entry which is preliminary data.</text>
</comment>
<proteinExistence type="predicted"/>
<dbReference type="SUPFAM" id="SSF54427">
    <property type="entry name" value="NTF2-like"/>
    <property type="match status" value="1"/>
</dbReference>
<dbReference type="InterPro" id="IPR020946">
    <property type="entry name" value="Flavin_mOase-like"/>
</dbReference>
<dbReference type="AlphaFoldDB" id="A0A848EAI6"/>
<keyword evidence="5" id="KW-1185">Reference proteome</keyword>
<keyword evidence="3" id="KW-0560">Oxidoreductase</keyword>
<dbReference type="InterPro" id="IPR036188">
    <property type="entry name" value="FAD/NAD-bd_sf"/>
</dbReference>
<dbReference type="PRINTS" id="PR00411">
    <property type="entry name" value="PNDRDTASEI"/>
</dbReference>
<dbReference type="InterPro" id="IPR050982">
    <property type="entry name" value="Auxin_biosynth/cation_transpt"/>
</dbReference>
<dbReference type="Gene3D" id="3.50.50.60">
    <property type="entry name" value="FAD/NAD(P)-binding domain"/>
    <property type="match status" value="1"/>
</dbReference>
<dbReference type="GO" id="GO:0004499">
    <property type="term" value="F:N,N-dimethylaniline monooxygenase activity"/>
    <property type="evidence" value="ECO:0007669"/>
    <property type="project" value="InterPro"/>
</dbReference>
<evidence type="ECO:0000313" key="4">
    <source>
        <dbReference type="EMBL" id="NMJ41501.1"/>
    </source>
</evidence>